<reference evidence="1" key="2">
    <citation type="journal article" date="2024" name="Plant">
        <title>Genomic evolution and insights into agronomic trait innovations of Sesamum species.</title>
        <authorList>
            <person name="Miao H."/>
            <person name="Wang L."/>
            <person name="Qu L."/>
            <person name="Liu H."/>
            <person name="Sun Y."/>
            <person name="Le M."/>
            <person name="Wang Q."/>
            <person name="Wei S."/>
            <person name="Zheng Y."/>
            <person name="Lin W."/>
            <person name="Duan Y."/>
            <person name="Cao H."/>
            <person name="Xiong S."/>
            <person name="Wang X."/>
            <person name="Wei L."/>
            <person name="Li C."/>
            <person name="Ma Q."/>
            <person name="Ju M."/>
            <person name="Zhao R."/>
            <person name="Li G."/>
            <person name="Mu C."/>
            <person name="Tian Q."/>
            <person name="Mei H."/>
            <person name="Zhang T."/>
            <person name="Gao T."/>
            <person name="Zhang H."/>
        </authorList>
    </citation>
    <scope>NUCLEOTIDE SEQUENCE</scope>
    <source>
        <strain evidence="1">KEN8</strain>
    </source>
</reference>
<dbReference type="EMBL" id="JACGWM010000010">
    <property type="protein sequence ID" value="KAL0346421.1"/>
    <property type="molecule type" value="Genomic_DNA"/>
</dbReference>
<proteinExistence type="predicted"/>
<name>A0AAW2NVB5_9LAMI</name>
<evidence type="ECO:0000313" key="1">
    <source>
        <dbReference type="EMBL" id="KAL0346421.1"/>
    </source>
</evidence>
<dbReference type="InterPro" id="IPR004242">
    <property type="entry name" value="Transposase_21"/>
</dbReference>
<accession>A0AAW2NVB5</accession>
<gene>
    <name evidence="1" type="ORF">Scaly_1658100</name>
</gene>
<reference evidence="1" key="1">
    <citation type="submission" date="2020-06" db="EMBL/GenBank/DDBJ databases">
        <authorList>
            <person name="Li T."/>
            <person name="Hu X."/>
            <person name="Zhang T."/>
            <person name="Song X."/>
            <person name="Zhang H."/>
            <person name="Dai N."/>
            <person name="Sheng W."/>
            <person name="Hou X."/>
            <person name="Wei L."/>
        </authorList>
    </citation>
    <scope>NUCLEOTIDE SEQUENCE</scope>
    <source>
        <strain evidence="1">KEN8</strain>
        <tissue evidence="1">Leaf</tissue>
    </source>
</reference>
<comment type="caution">
    <text evidence="1">The sequence shown here is derived from an EMBL/GenBank/DDBJ whole genome shotgun (WGS) entry which is preliminary data.</text>
</comment>
<dbReference type="Pfam" id="PF02992">
    <property type="entry name" value="Transposase_21"/>
    <property type="match status" value="1"/>
</dbReference>
<dbReference type="PANTHER" id="PTHR10775">
    <property type="entry name" value="OS08G0208400 PROTEIN"/>
    <property type="match status" value="1"/>
</dbReference>
<protein>
    <submittedName>
        <fullName evidence="1">Uncharacterized protein</fullName>
    </submittedName>
</protein>
<organism evidence="1">
    <name type="scientific">Sesamum calycinum</name>
    <dbReference type="NCBI Taxonomy" id="2727403"/>
    <lineage>
        <taxon>Eukaryota</taxon>
        <taxon>Viridiplantae</taxon>
        <taxon>Streptophyta</taxon>
        <taxon>Embryophyta</taxon>
        <taxon>Tracheophyta</taxon>
        <taxon>Spermatophyta</taxon>
        <taxon>Magnoliopsida</taxon>
        <taxon>eudicotyledons</taxon>
        <taxon>Gunneridae</taxon>
        <taxon>Pentapetalae</taxon>
        <taxon>asterids</taxon>
        <taxon>lamiids</taxon>
        <taxon>Lamiales</taxon>
        <taxon>Pedaliaceae</taxon>
        <taxon>Sesamum</taxon>
    </lineage>
</organism>
<dbReference type="AlphaFoldDB" id="A0AAW2NVB5"/>
<dbReference type="PANTHER" id="PTHR10775:SF185">
    <property type="entry name" value="OS08G0208400 PROTEIN"/>
    <property type="match status" value="1"/>
</dbReference>
<sequence>MCYPSRAEAWKHFDRMYPDFAEEPRNVGWAFAQTVEQTFIMRAAYMLTVNDIPAYEMESGWSIAGIMGCPVYMDNIWAFHLLPCYFDYHRQFLPKDHSYRKNKKAFTKSRIEYKVARSRMTQHQVQYTKPKLLCCLRTDIGDVQDI</sequence>